<dbReference type="Pfam" id="PF05478">
    <property type="entry name" value="Prominin"/>
    <property type="match status" value="1"/>
</dbReference>
<evidence type="ECO:0000313" key="10">
    <source>
        <dbReference type="Proteomes" id="UP000007798"/>
    </source>
</evidence>
<gene>
    <name evidence="9" type="primary">Dwil\GK12311</name>
    <name evidence="9" type="ORF">Dwil_GK12311</name>
</gene>
<evidence type="ECO:0000256" key="1">
    <source>
        <dbReference type="ARBA" id="ARBA00004141"/>
    </source>
</evidence>
<dbReference type="InterPro" id="IPR008795">
    <property type="entry name" value="Prominin"/>
</dbReference>
<comment type="subcellular location">
    <subcellularLocation>
        <location evidence="1">Membrane</location>
        <topology evidence="1">Multi-pass membrane protein</topology>
    </subcellularLocation>
</comment>
<feature type="transmembrane region" description="Helical" evidence="7">
    <location>
        <begin position="414"/>
        <end position="441"/>
    </location>
</feature>
<keyword evidence="8" id="KW-0732">Signal</keyword>
<accession>B4N6I8</accession>
<evidence type="ECO:0000256" key="3">
    <source>
        <dbReference type="ARBA" id="ARBA00022692"/>
    </source>
</evidence>
<dbReference type="GO" id="GO:0016020">
    <property type="term" value="C:membrane"/>
    <property type="evidence" value="ECO:0007669"/>
    <property type="project" value="UniProtKB-SubCell"/>
</dbReference>
<dbReference type="PANTHER" id="PTHR22730">
    <property type="entry name" value="PROMININ PROM PROTEIN"/>
    <property type="match status" value="1"/>
</dbReference>
<evidence type="ECO:0000256" key="5">
    <source>
        <dbReference type="ARBA" id="ARBA00023136"/>
    </source>
</evidence>
<keyword evidence="5 7" id="KW-0472">Membrane</keyword>
<protein>
    <recommendedName>
        <fullName evidence="11">Prominin-like protein</fullName>
    </recommendedName>
</protein>
<feature type="transmembrane region" description="Helical" evidence="7">
    <location>
        <begin position="147"/>
        <end position="168"/>
    </location>
</feature>
<dbReference type="AlphaFoldDB" id="B4N6I8"/>
<keyword evidence="6" id="KW-0325">Glycoprotein</keyword>
<feature type="chain" id="PRO_5006458237" description="Prominin-like protein" evidence="8">
    <location>
        <begin position="23"/>
        <end position="876"/>
    </location>
</feature>
<name>B4N6I8_DROWI</name>
<dbReference type="Proteomes" id="UP000007798">
    <property type="component" value="Unassembled WGS sequence"/>
</dbReference>
<organism evidence="9 10">
    <name type="scientific">Drosophila willistoni</name>
    <name type="common">Fruit fly</name>
    <dbReference type="NCBI Taxonomy" id="7260"/>
    <lineage>
        <taxon>Eukaryota</taxon>
        <taxon>Metazoa</taxon>
        <taxon>Ecdysozoa</taxon>
        <taxon>Arthropoda</taxon>
        <taxon>Hexapoda</taxon>
        <taxon>Insecta</taxon>
        <taxon>Pterygota</taxon>
        <taxon>Neoptera</taxon>
        <taxon>Endopterygota</taxon>
        <taxon>Diptera</taxon>
        <taxon>Brachycera</taxon>
        <taxon>Muscomorpha</taxon>
        <taxon>Ephydroidea</taxon>
        <taxon>Drosophilidae</taxon>
        <taxon>Drosophila</taxon>
        <taxon>Sophophora</taxon>
    </lineage>
</organism>
<dbReference type="PANTHER" id="PTHR22730:SF1">
    <property type="entry name" value="PROMININ-LIKE PROTEIN"/>
    <property type="match status" value="1"/>
</dbReference>
<evidence type="ECO:0000256" key="6">
    <source>
        <dbReference type="ARBA" id="ARBA00023180"/>
    </source>
</evidence>
<comment type="similarity">
    <text evidence="2">Belongs to the prominin family.</text>
</comment>
<feature type="transmembrane region" description="Helical" evidence="7">
    <location>
        <begin position="453"/>
        <end position="480"/>
    </location>
</feature>
<dbReference type="InParanoid" id="B4N6I8"/>
<evidence type="ECO:0000256" key="7">
    <source>
        <dbReference type="SAM" id="Phobius"/>
    </source>
</evidence>
<dbReference type="SMR" id="B4N6I8"/>
<dbReference type="OrthoDB" id="6229420at2759"/>
<proteinExistence type="inferred from homology"/>
<reference evidence="9 10" key="1">
    <citation type="journal article" date="2007" name="Nature">
        <title>Evolution of genes and genomes on the Drosophila phylogeny.</title>
        <authorList>
            <consortium name="Drosophila 12 Genomes Consortium"/>
            <person name="Clark A.G."/>
            <person name="Eisen M.B."/>
            <person name="Smith D.R."/>
            <person name="Bergman C.M."/>
            <person name="Oliver B."/>
            <person name="Markow T.A."/>
            <person name="Kaufman T.C."/>
            <person name="Kellis M."/>
            <person name="Gelbart W."/>
            <person name="Iyer V.N."/>
            <person name="Pollard D.A."/>
            <person name="Sackton T.B."/>
            <person name="Larracuente A.M."/>
            <person name="Singh N.D."/>
            <person name="Abad J.P."/>
            <person name="Abt D.N."/>
            <person name="Adryan B."/>
            <person name="Aguade M."/>
            <person name="Akashi H."/>
            <person name="Anderson W.W."/>
            <person name="Aquadro C.F."/>
            <person name="Ardell D.H."/>
            <person name="Arguello R."/>
            <person name="Artieri C.G."/>
            <person name="Barbash D.A."/>
            <person name="Barker D."/>
            <person name="Barsanti P."/>
            <person name="Batterham P."/>
            <person name="Batzoglou S."/>
            <person name="Begun D."/>
            <person name="Bhutkar A."/>
            <person name="Blanco E."/>
            <person name="Bosak S.A."/>
            <person name="Bradley R.K."/>
            <person name="Brand A.D."/>
            <person name="Brent M.R."/>
            <person name="Brooks A.N."/>
            <person name="Brown R.H."/>
            <person name="Butlin R.K."/>
            <person name="Caggese C."/>
            <person name="Calvi B.R."/>
            <person name="Bernardo de Carvalho A."/>
            <person name="Caspi A."/>
            <person name="Castrezana S."/>
            <person name="Celniker S.E."/>
            <person name="Chang J.L."/>
            <person name="Chapple C."/>
            <person name="Chatterji S."/>
            <person name="Chinwalla A."/>
            <person name="Civetta A."/>
            <person name="Clifton S.W."/>
            <person name="Comeron J.M."/>
            <person name="Costello J.C."/>
            <person name="Coyne J.A."/>
            <person name="Daub J."/>
            <person name="David R.G."/>
            <person name="Delcher A.L."/>
            <person name="Delehaunty K."/>
            <person name="Do C.B."/>
            <person name="Ebling H."/>
            <person name="Edwards K."/>
            <person name="Eickbush T."/>
            <person name="Evans J.D."/>
            <person name="Filipski A."/>
            <person name="Findeiss S."/>
            <person name="Freyhult E."/>
            <person name="Fulton L."/>
            <person name="Fulton R."/>
            <person name="Garcia A.C."/>
            <person name="Gardiner A."/>
            <person name="Garfield D.A."/>
            <person name="Garvin B.E."/>
            <person name="Gibson G."/>
            <person name="Gilbert D."/>
            <person name="Gnerre S."/>
            <person name="Godfrey J."/>
            <person name="Good R."/>
            <person name="Gotea V."/>
            <person name="Gravely B."/>
            <person name="Greenberg A.J."/>
            <person name="Griffiths-Jones S."/>
            <person name="Gross S."/>
            <person name="Guigo R."/>
            <person name="Gustafson E.A."/>
            <person name="Haerty W."/>
            <person name="Hahn M.W."/>
            <person name="Halligan D.L."/>
            <person name="Halpern A.L."/>
            <person name="Halter G.M."/>
            <person name="Han M.V."/>
            <person name="Heger A."/>
            <person name="Hillier L."/>
            <person name="Hinrichs A.S."/>
            <person name="Holmes I."/>
            <person name="Hoskins R.A."/>
            <person name="Hubisz M.J."/>
            <person name="Hultmark D."/>
            <person name="Huntley M.A."/>
            <person name="Jaffe D.B."/>
            <person name="Jagadeeshan S."/>
            <person name="Jeck W.R."/>
            <person name="Johnson J."/>
            <person name="Jones C.D."/>
            <person name="Jordan W.C."/>
            <person name="Karpen G.H."/>
            <person name="Kataoka E."/>
            <person name="Keightley P.D."/>
            <person name="Kheradpour P."/>
            <person name="Kirkness E.F."/>
            <person name="Koerich L.B."/>
            <person name="Kristiansen K."/>
            <person name="Kudrna D."/>
            <person name="Kulathinal R.J."/>
            <person name="Kumar S."/>
            <person name="Kwok R."/>
            <person name="Lander E."/>
            <person name="Langley C.H."/>
            <person name="Lapoint R."/>
            <person name="Lazzaro B.P."/>
            <person name="Lee S.J."/>
            <person name="Levesque L."/>
            <person name="Li R."/>
            <person name="Lin C.F."/>
            <person name="Lin M.F."/>
            <person name="Lindblad-Toh K."/>
            <person name="Llopart A."/>
            <person name="Long M."/>
            <person name="Low L."/>
            <person name="Lozovsky E."/>
            <person name="Lu J."/>
            <person name="Luo M."/>
            <person name="Machado C.A."/>
            <person name="Makalowski W."/>
            <person name="Marzo M."/>
            <person name="Matsuda M."/>
            <person name="Matzkin L."/>
            <person name="McAllister B."/>
            <person name="McBride C.S."/>
            <person name="McKernan B."/>
            <person name="McKernan K."/>
            <person name="Mendez-Lago M."/>
            <person name="Minx P."/>
            <person name="Mollenhauer M.U."/>
            <person name="Montooth K."/>
            <person name="Mount S.M."/>
            <person name="Mu X."/>
            <person name="Myers E."/>
            <person name="Negre B."/>
            <person name="Newfeld S."/>
            <person name="Nielsen R."/>
            <person name="Noor M.A."/>
            <person name="O'Grady P."/>
            <person name="Pachter L."/>
            <person name="Papaceit M."/>
            <person name="Parisi M.J."/>
            <person name="Parisi M."/>
            <person name="Parts L."/>
            <person name="Pedersen J.S."/>
            <person name="Pesole G."/>
            <person name="Phillippy A.M."/>
            <person name="Ponting C.P."/>
            <person name="Pop M."/>
            <person name="Porcelli D."/>
            <person name="Powell J.R."/>
            <person name="Prohaska S."/>
            <person name="Pruitt K."/>
            <person name="Puig M."/>
            <person name="Quesneville H."/>
            <person name="Ram K.R."/>
            <person name="Rand D."/>
            <person name="Rasmussen M.D."/>
            <person name="Reed L.K."/>
            <person name="Reenan R."/>
            <person name="Reily A."/>
            <person name="Remington K.A."/>
            <person name="Rieger T.T."/>
            <person name="Ritchie M.G."/>
            <person name="Robin C."/>
            <person name="Rogers Y.H."/>
            <person name="Rohde C."/>
            <person name="Rozas J."/>
            <person name="Rubenfield M.J."/>
            <person name="Ruiz A."/>
            <person name="Russo S."/>
            <person name="Salzberg S.L."/>
            <person name="Sanchez-Gracia A."/>
            <person name="Saranga D.J."/>
            <person name="Sato H."/>
            <person name="Schaeffer S.W."/>
            <person name="Schatz M.C."/>
            <person name="Schlenke T."/>
            <person name="Schwartz R."/>
            <person name="Segarra C."/>
            <person name="Singh R.S."/>
            <person name="Sirot L."/>
            <person name="Sirota M."/>
            <person name="Sisneros N.B."/>
            <person name="Smith C.D."/>
            <person name="Smith T.F."/>
            <person name="Spieth J."/>
            <person name="Stage D.E."/>
            <person name="Stark A."/>
            <person name="Stephan W."/>
            <person name="Strausberg R.L."/>
            <person name="Strempel S."/>
            <person name="Sturgill D."/>
            <person name="Sutton G."/>
            <person name="Sutton G.G."/>
            <person name="Tao W."/>
            <person name="Teichmann S."/>
            <person name="Tobari Y.N."/>
            <person name="Tomimura Y."/>
            <person name="Tsolas J.M."/>
            <person name="Valente V.L."/>
            <person name="Venter E."/>
            <person name="Venter J.C."/>
            <person name="Vicario S."/>
            <person name="Vieira F.G."/>
            <person name="Vilella A.J."/>
            <person name="Villasante A."/>
            <person name="Walenz B."/>
            <person name="Wang J."/>
            <person name="Wasserman M."/>
            <person name="Watts T."/>
            <person name="Wilson D."/>
            <person name="Wilson R.K."/>
            <person name="Wing R.A."/>
            <person name="Wolfner M.F."/>
            <person name="Wong A."/>
            <person name="Wong G.K."/>
            <person name="Wu C.I."/>
            <person name="Wu G."/>
            <person name="Yamamoto D."/>
            <person name="Yang H.P."/>
            <person name="Yang S.P."/>
            <person name="Yorke J.A."/>
            <person name="Yoshida K."/>
            <person name="Zdobnov E."/>
            <person name="Zhang P."/>
            <person name="Zhang Y."/>
            <person name="Zimin A.V."/>
            <person name="Baldwin J."/>
            <person name="Abdouelleil A."/>
            <person name="Abdulkadir J."/>
            <person name="Abebe A."/>
            <person name="Abera B."/>
            <person name="Abreu J."/>
            <person name="Acer S.C."/>
            <person name="Aftuck L."/>
            <person name="Alexander A."/>
            <person name="An P."/>
            <person name="Anderson E."/>
            <person name="Anderson S."/>
            <person name="Arachi H."/>
            <person name="Azer M."/>
            <person name="Bachantsang P."/>
            <person name="Barry A."/>
            <person name="Bayul T."/>
            <person name="Berlin A."/>
            <person name="Bessette D."/>
            <person name="Bloom T."/>
            <person name="Blye J."/>
            <person name="Boguslavskiy L."/>
            <person name="Bonnet C."/>
            <person name="Boukhgalter B."/>
            <person name="Bourzgui I."/>
            <person name="Brown A."/>
            <person name="Cahill P."/>
            <person name="Channer S."/>
            <person name="Cheshatsang Y."/>
            <person name="Chuda L."/>
            <person name="Citroen M."/>
            <person name="Collymore A."/>
            <person name="Cooke P."/>
            <person name="Costello M."/>
            <person name="D'Aco K."/>
            <person name="Daza R."/>
            <person name="De Haan G."/>
            <person name="DeGray S."/>
            <person name="DeMaso C."/>
            <person name="Dhargay N."/>
            <person name="Dooley K."/>
            <person name="Dooley E."/>
            <person name="Doricent M."/>
            <person name="Dorje P."/>
            <person name="Dorjee K."/>
            <person name="Dupes A."/>
            <person name="Elong R."/>
            <person name="Falk J."/>
            <person name="Farina A."/>
            <person name="Faro S."/>
            <person name="Ferguson D."/>
            <person name="Fisher S."/>
            <person name="Foley C.D."/>
            <person name="Franke A."/>
            <person name="Friedrich D."/>
            <person name="Gadbois L."/>
            <person name="Gearin G."/>
            <person name="Gearin C.R."/>
            <person name="Giannoukos G."/>
            <person name="Goode T."/>
            <person name="Graham J."/>
            <person name="Grandbois E."/>
            <person name="Grewal S."/>
            <person name="Gyaltsen K."/>
            <person name="Hafez N."/>
            <person name="Hagos B."/>
            <person name="Hall J."/>
            <person name="Henson C."/>
            <person name="Hollinger A."/>
            <person name="Honan T."/>
            <person name="Huard M.D."/>
            <person name="Hughes L."/>
            <person name="Hurhula B."/>
            <person name="Husby M.E."/>
            <person name="Kamat A."/>
            <person name="Kanga B."/>
            <person name="Kashin S."/>
            <person name="Khazanovich D."/>
            <person name="Kisner P."/>
            <person name="Lance K."/>
            <person name="Lara M."/>
            <person name="Lee W."/>
            <person name="Lennon N."/>
            <person name="Letendre F."/>
            <person name="LeVine R."/>
            <person name="Lipovsky A."/>
            <person name="Liu X."/>
            <person name="Liu J."/>
            <person name="Liu S."/>
            <person name="Lokyitsang T."/>
            <person name="Lokyitsang Y."/>
            <person name="Lubonja R."/>
            <person name="Lui A."/>
            <person name="MacDonald P."/>
            <person name="Magnisalis V."/>
            <person name="Maru K."/>
            <person name="Matthews C."/>
            <person name="McCusker W."/>
            <person name="McDonough S."/>
            <person name="Mehta T."/>
            <person name="Meldrim J."/>
            <person name="Meneus L."/>
            <person name="Mihai O."/>
            <person name="Mihalev A."/>
            <person name="Mihova T."/>
            <person name="Mittelman R."/>
            <person name="Mlenga V."/>
            <person name="Montmayeur A."/>
            <person name="Mulrain L."/>
            <person name="Navidi A."/>
            <person name="Naylor J."/>
            <person name="Negash T."/>
            <person name="Nguyen T."/>
            <person name="Nguyen N."/>
            <person name="Nicol R."/>
            <person name="Norbu C."/>
            <person name="Norbu N."/>
            <person name="Novod N."/>
            <person name="O'Neill B."/>
            <person name="Osman S."/>
            <person name="Markiewicz E."/>
            <person name="Oyono O.L."/>
            <person name="Patti C."/>
            <person name="Phunkhang P."/>
            <person name="Pierre F."/>
            <person name="Priest M."/>
            <person name="Raghuraman S."/>
            <person name="Rege F."/>
            <person name="Reyes R."/>
            <person name="Rise C."/>
            <person name="Rogov P."/>
            <person name="Ross K."/>
            <person name="Ryan E."/>
            <person name="Settipalli S."/>
            <person name="Shea T."/>
            <person name="Sherpa N."/>
            <person name="Shi L."/>
            <person name="Shih D."/>
            <person name="Sparrow T."/>
            <person name="Spaulding J."/>
            <person name="Stalker J."/>
            <person name="Stange-Thomann N."/>
            <person name="Stavropoulos S."/>
            <person name="Stone C."/>
            <person name="Strader C."/>
            <person name="Tesfaye S."/>
            <person name="Thomson T."/>
            <person name="Thoulutsang Y."/>
            <person name="Thoulutsang D."/>
            <person name="Topham K."/>
            <person name="Topping I."/>
            <person name="Tsamla T."/>
            <person name="Vassiliev H."/>
            <person name="Vo A."/>
            <person name="Wangchuk T."/>
            <person name="Wangdi T."/>
            <person name="Weiand M."/>
            <person name="Wilkinson J."/>
            <person name="Wilson A."/>
            <person name="Yadav S."/>
            <person name="Young G."/>
            <person name="Yu Q."/>
            <person name="Zembek L."/>
            <person name="Zhong D."/>
            <person name="Zimmer A."/>
            <person name="Zwirko Z."/>
            <person name="Jaffe D.B."/>
            <person name="Alvarez P."/>
            <person name="Brockman W."/>
            <person name="Butler J."/>
            <person name="Chin C."/>
            <person name="Gnerre S."/>
            <person name="Grabherr M."/>
            <person name="Kleber M."/>
            <person name="Mauceli E."/>
            <person name="MacCallum I."/>
        </authorList>
    </citation>
    <scope>NUCLEOTIDE SEQUENCE [LARGE SCALE GENOMIC DNA]</scope>
    <source>
        <strain evidence="10">Tucson 14030-0811.24</strain>
    </source>
</reference>
<keyword evidence="10" id="KW-1185">Reference proteome</keyword>
<evidence type="ECO:0000256" key="2">
    <source>
        <dbReference type="ARBA" id="ARBA00006058"/>
    </source>
</evidence>
<evidence type="ECO:0000256" key="4">
    <source>
        <dbReference type="ARBA" id="ARBA00022989"/>
    </source>
</evidence>
<evidence type="ECO:0008006" key="11">
    <source>
        <dbReference type="Google" id="ProtNLM"/>
    </source>
</evidence>
<dbReference type="HOGENOM" id="CLU_008293_1_0_1"/>
<feature type="transmembrane region" description="Helical" evidence="7">
    <location>
        <begin position="111"/>
        <end position="135"/>
    </location>
</feature>
<dbReference type="eggNOG" id="KOG4331">
    <property type="taxonomic scope" value="Eukaryota"/>
</dbReference>
<evidence type="ECO:0000256" key="8">
    <source>
        <dbReference type="SAM" id="SignalP"/>
    </source>
</evidence>
<dbReference type="EMBL" id="CH964161">
    <property type="protein sequence ID" value="EDW79977.2"/>
    <property type="molecule type" value="Genomic_DNA"/>
</dbReference>
<evidence type="ECO:0000313" key="9">
    <source>
        <dbReference type="EMBL" id="EDW79977.2"/>
    </source>
</evidence>
<keyword evidence="3 7" id="KW-0812">Transmembrane</keyword>
<feature type="signal peptide" evidence="8">
    <location>
        <begin position="1"/>
        <end position="22"/>
    </location>
</feature>
<sequence>MNSIGIWSICSFWALKFQYVLLIDEVQFDQYERYVSRFNDLDLGSRSERDDLDDRRGGLLSHVYVLANDFTGALLMDSKRIPKGYITTDGNDIDEKAIEDNWLAYLRQQRILMMMVLFLIILMILIPLIGIFYCLFCAEGRRTPLSVLCTFLCWGLMMTIVVIFMLSICGTGNSSDSPLLTAAEVVRSTSEHLHHLHVENYKQFQQRIEQILQNEPHIIQSFIRTEANGAAIERLSQIVDNLQDTQSLFARLKDEVPQARHLATQFRDALRDVKRHLMVTLIMQCPFNECKQFYRKHAISYLDMGCLHYDLLPDTDVFIISIQGLLNNKLVDYPRNASNHLKQLSSVFKNRMNKLINTIQEDVNDGGQQLLKKSNMTTQLLERLVEELTAQPTKRQNVVRIPPVINLRNKLGKFWFHITVAIILIFLLVPVLFLFSFVLYLQSSQASRNCLCCTLVTIFVLYFLAIMLTLFFLLHGALLWHGCCSRKFIKSSPDLSPNKVLNPNKYLPVRFALTHRMPQMRADEAFQRCHNTSNENLYKLWQLEDLFNLSGLREEVIEDVRNCLHEMENSSLPVELGEIHSQAEAAIHQMLSQKNLSSYDSKRYTRYLCRQLIPEPYPGPLPDFWRSLDNLAGRVQGNSTLRNQIVNLQAFHQHLGKPLAKIVSHMLDILQKIDQHLSTSSSDSDSDIGNFGKSMRHLLNEIRMGNEFLKTKANDITISTGRNIMKYVDDSLTSYIHMVRNVTENDLNSCSPLMRSETQKMTESSDLCNRIAKPMNAIWFGLFIFSMLLLPSLCCIHLMRCNLERLNYIYESDPEMTVIEENYMPTNLVVLPPPQVSALPRCYCPYHVNLPMVPETNVDLLPMEIYENQLVKPKRE</sequence>
<keyword evidence="4 7" id="KW-1133">Transmembrane helix</keyword>
<feature type="transmembrane region" description="Helical" evidence="7">
    <location>
        <begin position="777"/>
        <end position="799"/>
    </location>
</feature>